<feature type="domain" description="Phosphoribosyl-dephospho-CoA transferase MdcG N-terminal" evidence="4">
    <location>
        <begin position="12"/>
        <end position="95"/>
    </location>
</feature>
<evidence type="ECO:0000256" key="1">
    <source>
        <dbReference type="ARBA" id="ARBA00022679"/>
    </source>
</evidence>
<organism evidence="5 6">
    <name type="scientific">Herbaspirillum rubrisubalbicans Os34</name>
    <dbReference type="NCBI Taxonomy" id="1235827"/>
    <lineage>
        <taxon>Bacteria</taxon>
        <taxon>Pseudomonadati</taxon>
        <taxon>Pseudomonadota</taxon>
        <taxon>Betaproteobacteria</taxon>
        <taxon>Burkholderiales</taxon>
        <taxon>Oxalobacteraceae</taxon>
        <taxon>Herbaspirillum</taxon>
    </lineage>
</organism>
<dbReference type="GO" id="GO:0016779">
    <property type="term" value="F:nucleotidyltransferase activity"/>
    <property type="evidence" value="ECO:0007669"/>
    <property type="project" value="UniProtKB-KW"/>
</dbReference>
<dbReference type="AlphaFoldDB" id="A0A6M3ZUR7"/>
<dbReference type="Pfam" id="PF10620">
    <property type="entry name" value="MdcG"/>
    <property type="match status" value="1"/>
</dbReference>
<proteinExistence type="predicted"/>
<name>A0A6M3ZUR7_9BURK</name>
<dbReference type="RefSeq" id="WP_017450300.1">
    <property type="nucleotide sequence ID" value="NZ_CP008956.1"/>
</dbReference>
<dbReference type="InterPro" id="IPR048903">
    <property type="entry name" value="MdcG_N"/>
</dbReference>
<dbReference type="Proteomes" id="UP000501648">
    <property type="component" value="Chromosome"/>
</dbReference>
<reference evidence="5 6" key="1">
    <citation type="journal article" date="2012" name="J. Bacteriol.">
        <title>Genome sequence of the pathogenic Herbaspirillum seropedicae strain Os34, isolated from rice roots.</title>
        <authorList>
            <person name="Ye W."/>
            <person name="Ye S."/>
            <person name="Liu J."/>
            <person name="Chang S."/>
            <person name="Chen M."/>
            <person name="Zhu B."/>
            <person name="Guo L."/>
            <person name="An Q."/>
        </authorList>
    </citation>
    <scope>NUCLEOTIDE SEQUENCE [LARGE SCALE GENOMIC DNA]</scope>
    <source>
        <strain evidence="5 6">Os34</strain>
    </source>
</reference>
<accession>A0A6M3ZUR7</accession>
<feature type="domain" description="Phosphoribosyl-dephospho-CoA transferase MdcG C-terminal" evidence="3">
    <location>
        <begin position="104"/>
        <end position="224"/>
    </location>
</feature>
<dbReference type="Pfam" id="PF20866">
    <property type="entry name" value="MdcG_N"/>
    <property type="match status" value="1"/>
</dbReference>
<evidence type="ECO:0000259" key="3">
    <source>
        <dbReference type="Pfam" id="PF10620"/>
    </source>
</evidence>
<dbReference type="InterPro" id="IPR017557">
    <property type="entry name" value="Holo-ACP_synthase"/>
</dbReference>
<evidence type="ECO:0000259" key="4">
    <source>
        <dbReference type="Pfam" id="PF20866"/>
    </source>
</evidence>
<keyword evidence="2" id="KW-0548">Nucleotidyltransferase</keyword>
<evidence type="ECO:0000256" key="2">
    <source>
        <dbReference type="ARBA" id="ARBA00022695"/>
    </source>
</evidence>
<keyword evidence="1" id="KW-0808">Transferase</keyword>
<evidence type="ECO:0000313" key="6">
    <source>
        <dbReference type="Proteomes" id="UP000501648"/>
    </source>
</evidence>
<gene>
    <name evidence="5" type="primary">mdcG</name>
    <name evidence="5" type="ORF">C798_15715</name>
</gene>
<dbReference type="InterPro" id="IPR049180">
    <property type="entry name" value="MdcG_C"/>
</dbReference>
<evidence type="ECO:0000313" key="5">
    <source>
        <dbReference type="EMBL" id="QJQ01630.1"/>
    </source>
</evidence>
<dbReference type="EMBL" id="CP008956">
    <property type="protein sequence ID" value="QJQ01630.1"/>
    <property type="molecule type" value="Genomic_DNA"/>
</dbReference>
<sequence length="243" mass="26639">MIAPASCLAQSRHHLLWLSEPAWVRLQAQCRDARQAAALAYWQRMRWPVIVRRLEGDVADDEICVGIALPPDAQGNKPRIALRVQAQEVVARHAPFLLRDIVAAHLSGLPPAWQSGLDQLQQHMARAGITLAVFGSLAWQALTAEPYLRSSSDIDLLFQPRSVAQLEAGVRLLAWQAMFLPLDGEVMFPEGAAVSWKEWRQVAVLGNGGEGRVLVKRAAGVALERVATLIASLPQEEPQSCVA</sequence>
<dbReference type="NCBIfam" id="TIGR03135">
    <property type="entry name" value="malonate_mdcG"/>
    <property type="match status" value="1"/>
</dbReference>
<protein>
    <submittedName>
        <fullName evidence="5">Malonate decarboxylase holo-[acyl-carrier-protein] synthase</fullName>
    </submittedName>
</protein>